<gene>
    <name evidence="10" type="primary">POC1B</name>
</gene>
<evidence type="ECO:0000256" key="4">
    <source>
        <dbReference type="ARBA" id="ARBA00022737"/>
    </source>
</evidence>
<dbReference type="Gene3D" id="2.130.10.10">
    <property type="entry name" value="YVTN repeat-like/Quinoprotein amine dehydrogenase"/>
    <property type="match status" value="3"/>
</dbReference>
<dbReference type="GO" id="GO:0060271">
    <property type="term" value="P:cilium assembly"/>
    <property type="evidence" value="ECO:0007669"/>
    <property type="project" value="TreeGrafter"/>
</dbReference>
<dbReference type="SMART" id="SM00320">
    <property type="entry name" value="WD40"/>
    <property type="match status" value="6"/>
</dbReference>
<evidence type="ECO:0000256" key="3">
    <source>
        <dbReference type="ARBA" id="ARBA00022574"/>
    </source>
</evidence>
<evidence type="ECO:0000313" key="11">
    <source>
        <dbReference type="Proteomes" id="UP000694404"/>
    </source>
</evidence>
<evidence type="ECO:0000313" key="10">
    <source>
        <dbReference type="Ensembl" id="ENSCABP00000018390.1"/>
    </source>
</evidence>
<dbReference type="GO" id="GO:0005814">
    <property type="term" value="C:centriole"/>
    <property type="evidence" value="ECO:0007669"/>
    <property type="project" value="UniProtKB-SubCell"/>
</dbReference>
<comment type="subcellular location">
    <subcellularLocation>
        <location evidence="1">Cytoplasm</location>
        <location evidence="1">Cytoskeleton</location>
        <location evidence="1">Microtubule organizing center</location>
        <location evidence="1">Centrosome</location>
        <location evidence="1">Centriole</location>
    </subcellularLocation>
</comment>
<dbReference type="Ensembl" id="ENSCABT00000020151.1">
    <property type="protein sequence ID" value="ENSCABP00000018390.1"/>
    <property type="gene ID" value="ENSCABG00000013604.1"/>
</dbReference>
<dbReference type="InterPro" id="IPR050505">
    <property type="entry name" value="WDR55/POC1"/>
</dbReference>
<feature type="repeat" description="WD" evidence="9">
    <location>
        <begin position="211"/>
        <end position="252"/>
    </location>
</feature>
<name>A0A8C0ITK7_CHEAB</name>
<evidence type="ECO:0000256" key="8">
    <source>
        <dbReference type="ARBA" id="ARBA00039724"/>
    </source>
</evidence>
<dbReference type="InterPro" id="IPR015943">
    <property type="entry name" value="WD40/YVTN_repeat-like_dom_sf"/>
</dbReference>
<dbReference type="PROSITE" id="PS50294">
    <property type="entry name" value="WD_REPEATS_REGION"/>
    <property type="match status" value="6"/>
</dbReference>
<evidence type="ECO:0000256" key="9">
    <source>
        <dbReference type="PROSITE-ProRule" id="PRU00221"/>
    </source>
</evidence>
<protein>
    <recommendedName>
        <fullName evidence="8">POC1 centriolar protein homolog B</fullName>
    </recommendedName>
</protein>
<feature type="repeat" description="WD" evidence="9">
    <location>
        <begin position="169"/>
        <end position="210"/>
    </location>
</feature>
<evidence type="ECO:0000256" key="7">
    <source>
        <dbReference type="ARBA" id="ARBA00037984"/>
    </source>
</evidence>
<evidence type="ECO:0000256" key="5">
    <source>
        <dbReference type="ARBA" id="ARBA00023054"/>
    </source>
</evidence>
<dbReference type="PANTHER" id="PTHR44019">
    <property type="entry name" value="WD REPEAT-CONTAINING PROTEIN 55"/>
    <property type="match status" value="1"/>
</dbReference>
<evidence type="ECO:0000256" key="1">
    <source>
        <dbReference type="ARBA" id="ARBA00004114"/>
    </source>
</evidence>
<dbReference type="InterPro" id="IPR001680">
    <property type="entry name" value="WD40_rpt"/>
</dbReference>
<evidence type="ECO:0000256" key="2">
    <source>
        <dbReference type="ARBA" id="ARBA00022490"/>
    </source>
</evidence>
<dbReference type="PANTHER" id="PTHR44019:SF1">
    <property type="entry name" value="POC1 CENTRIOLAR PROTEIN HOMOLOG B"/>
    <property type="match status" value="1"/>
</dbReference>
<dbReference type="CDD" id="cd00200">
    <property type="entry name" value="WD40"/>
    <property type="match status" value="1"/>
</dbReference>
<dbReference type="InterPro" id="IPR019775">
    <property type="entry name" value="WD40_repeat_CS"/>
</dbReference>
<dbReference type="Proteomes" id="UP000694404">
    <property type="component" value="Unplaced"/>
</dbReference>
<reference evidence="10" key="2">
    <citation type="submission" date="2025-09" db="UniProtKB">
        <authorList>
            <consortium name="Ensembl"/>
        </authorList>
    </citation>
    <scope>IDENTIFICATION</scope>
</reference>
<dbReference type="AlphaFoldDB" id="A0A8C0ITK7"/>
<reference evidence="10" key="1">
    <citation type="submission" date="2025-08" db="UniProtKB">
        <authorList>
            <consortium name="Ensembl"/>
        </authorList>
    </citation>
    <scope>IDENTIFICATION</scope>
</reference>
<sequence length="444" mass="50042">LAPAWEKPCLNRYFDILFEFSSSSLDRFLMIWNLKPQSRAFRFVGHVEAVTSVQFSPDGHLMASASQDRTVRLWIPCIHGESSVLKAHTAPVRSVNFSHDSQFLVTASNDKSIKVWSVHHQRLLFSLSQHTHWVRCAKFSPDGRLIASCSEDKTVKIWDAANKICIDSFTDYEGFANYVDFNPSGTCVVSAGSNHTVKLWDIRMNKLLQHYRVHRGGVNCVSFHPSGNYLITASTDGTLKIMDLLEGRLIYTLHGHKGPVLSVAFSKGGEKFASGGVDAQVLLWKTNFDTFNYKEVLKQHIRRIHTDDPPHLLDIYPRSPHPHDGQSQSIEVSSMIMTTGSSNGISPFKDDMSSEDLRYRPALFSPTSSRRRLEDEVQPAVCTLDKRIGISPALGNALEHIVEQLDVLTLTISILEQRLTLTEDKLKECLENQHKMLLQARQGE</sequence>
<keyword evidence="11" id="KW-1185">Reference proteome</keyword>
<feature type="repeat" description="WD" evidence="9">
    <location>
        <begin position="127"/>
        <end position="168"/>
    </location>
</feature>
<feature type="repeat" description="WD" evidence="9">
    <location>
        <begin position="253"/>
        <end position="285"/>
    </location>
</feature>
<keyword evidence="4" id="KW-0677">Repeat</keyword>
<dbReference type="PRINTS" id="PR00320">
    <property type="entry name" value="GPROTEINBRPT"/>
</dbReference>
<dbReference type="InterPro" id="IPR036322">
    <property type="entry name" value="WD40_repeat_dom_sf"/>
</dbReference>
<organism evidence="10 11">
    <name type="scientific">Chelonoidis abingdonii</name>
    <name type="common">Abingdon island giant tortoise</name>
    <name type="synonym">Testudo abingdonii</name>
    <dbReference type="NCBI Taxonomy" id="106734"/>
    <lineage>
        <taxon>Eukaryota</taxon>
        <taxon>Metazoa</taxon>
        <taxon>Chordata</taxon>
        <taxon>Craniata</taxon>
        <taxon>Vertebrata</taxon>
        <taxon>Euteleostomi</taxon>
        <taxon>Archelosauria</taxon>
        <taxon>Testudinata</taxon>
        <taxon>Testudines</taxon>
        <taxon>Cryptodira</taxon>
        <taxon>Durocryptodira</taxon>
        <taxon>Testudinoidea</taxon>
        <taxon>Testudinidae</taxon>
        <taxon>Chelonoidis</taxon>
    </lineage>
</organism>
<dbReference type="PROSITE" id="PS50082">
    <property type="entry name" value="WD_REPEATS_2"/>
    <property type="match status" value="6"/>
</dbReference>
<dbReference type="Pfam" id="PF00400">
    <property type="entry name" value="WD40"/>
    <property type="match status" value="6"/>
</dbReference>
<proteinExistence type="inferred from homology"/>
<keyword evidence="5" id="KW-0175">Coiled coil</keyword>
<keyword evidence="3 9" id="KW-0853">WD repeat</keyword>
<feature type="repeat" description="WD" evidence="9">
    <location>
        <begin position="85"/>
        <end position="126"/>
    </location>
</feature>
<dbReference type="GeneTree" id="ENSGT00940000160413"/>
<dbReference type="GO" id="GO:0036064">
    <property type="term" value="C:ciliary basal body"/>
    <property type="evidence" value="ECO:0007669"/>
    <property type="project" value="TreeGrafter"/>
</dbReference>
<evidence type="ECO:0000256" key="6">
    <source>
        <dbReference type="ARBA" id="ARBA00023212"/>
    </source>
</evidence>
<keyword evidence="6" id="KW-0206">Cytoskeleton</keyword>
<accession>A0A8C0ITK7</accession>
<comment type="similarity">
    <text evidence="7">Belongs to the WD repeat POC1 family.</text>
</comment>
<dbReference type="SUPFAM" id="SSF50978">
    <property type="entry name" value="WD40 repeat-like"/>
    <property type="match status" value="1"/>
</dbReference>
<dbReference type="InterPro" id="IPR020472">
    <property type="entry name" value="WD40_PAC1"/>
</dbReference>
<dbReference type="PROSITE" id="PS00678">
    <property type="entry name" value="WD_REPEATS_1"/>
    <property type="match status" value="1"/>
</dbReference>
<keyword evidence="2" id="KW-0963">Cytoplasm</keyword>
<feature type="repeat" description="WD" evidence="9">
    <location>
        <begin position="43"/>
        <end position="74"/>
    </location>
</feature>